<keyword evidence="4" id="KW-1185">Reference proteome</keyword>
<dbReference type="GO" id="GO:0050619">
    <property type="term" value="F:phytochromobilin:ferredoxin oxidoreductase activity"/>
    <property type="evidence" value="ECO:0007669"/>
    <property type="project" value="TreeGrafter"/>
</dbReference>
<dbReference type="Gene3D" id="3.40.1500.20">
    <property type="match status" value="1"/>
</dbReference>
<evidence type="ECO:0008006" key="5">
    <source>
        <dbReference type="Google" id="ProtNLM"/>
    </source>
</evidence>
<dbReference type="AlphaFoldDB" id="A0A8T0I682"/>
<dbReference type="InterPro" id="IPR009249">
    <property type="entry name" value="Ferredoxin-dep_bilin_Rdtase"/>
</dbReference>
<comment type="caution">
    <text evidence="3">The sequence shown here is derived from an EMBL/GenBank/DDBJ whole genome shotgun (WGS) entry which is preliminary data.</text>
</comment>
<dbReference type="PANTHER" id="PTHR34557">
    <property type="entry name" value="PHYTOCHROMOBILIN:FERREDOXIN OXIDOREDUCTASE, CHLOROPLASTIC"/>
    <property type="match status" value="1"/>
</dbReference>
<dbReference type="Proteomes" id="UP000822688">
    <property type="component" value="Chromosome 4"/>
</dbReference>
<proteinExistence type="inferred from homology"/>
<dbReference type="Pfam" id="PF05996">
    <property type="entry name" value="Fe_bilin_red"/>
    <property type="match status" value="1"/>
</dbReference>
<protein>
    <recommendedName>
        <fullName evidence="5">Phytochromobilin:ferredoxin oxidoreductase, chloroplastic</fullName>
    </recommendedName>
</protein>
<organism evidence="3 4">
    <name type="scientific">Ceratodon purpureus</name>
    <name type="common">Fire moss</name>
    <name type="synonym">Dicranum purpureum</name>
    <dbReference type="NCBI Taxonomy" id="3225"/>
    <lineage>
        <taxon>Eukaryota</taxon>
        <taxon>Viridiplantae</taxon>
        <taxon>Streptophyta</taxon>
        <taxon>Embryophyta</taxon>
        <taxon>Bryophyta</taxon>
        <taxon>Bryophytina</taxon>
        <taxon>Bryopsida</taxon>
        <taxon>Dicranidae</taxon>
        <taxon>Pseudoditrichales</taxon>
        <taxon>Ditrichaceae</taxon>
        <taxon>Ceratodon</taxon>
    </lineage>
</organism>
<dbReference type="GO" id="GO:0050897">
    <property type="term" value="F:cobalt ion binding"/>
    <property type="evidence" value="ECO:0007669"/>
    <property type="project" value="InterPro"/>
</dbReference>
<evidence type="ECO:0000313" key="4">
    <source>
        <dbReference type="Proteomes" id="UP000822688"/>
    </source>
</evidence>
<evidence type="ECO:0000256" key="1">
    <source>
        <dbReference type="ARBA" id="ARBA00006908"/>
    </source>
</evidence>
<evidence type="ECO:0000313" key="3">
    <source>
        <dbReference type="EMBL" id="KAG0578586.1"/>
    </source>
</evidence>
<dbReference type="PANTHER" id="PTHR34557:SF1">
    <property type="entry name" value="PHYTOCHROMOBILIN:FERREDOXIN OXIDOREDUCTASE, CHLOROPLASTIC"/>
    <property type="match status" value="1"/>
</dbReference>
<accession>A0A8T0I682</accession>
<dbReference type="EMBL" id="CM026424">
    <property type="protein sequence ID" value="KAG0578586.1"/>
    <property type="molecule type" value="Genomic_DNA"/>
</dbReference>
<name>A0A8T0I682_CERPU</name>
<dbReference type="GO" id="GO:0010024">
    <property type="term" value="P:phytochromobilin biosynthetic process"/>
    <property type="evidence" value="ECO:0007669"/>
    <property type="project" value="InterPro"/>
</dbReference>
<sequence length="376" mass="41998">MALVSSQCVAAGRILCRVHAEKEVGGRKEFAGSSWSRGGALGALRLEGCGREARWGDGGRRLQLGAGAKGRSIVSSALEGKDLGGGGGGAEGLFDKFLDHAVSAVAQREDVSPLPCQEEFRQMVASDGQSLIKNVAFESEKLRLFRCATINGGDNMQVLNVAICARPEYDLPIFCADFFSTPRMNIVVLDLNPLYNTEQRPDYKEKYFSPLLSMGNKYAELLPWGDKLTSESIQFFSPIVLWTRPGSREDFQETVFSAFKDYLAAWLDMAEKAEPSEDADEVAENRESHHRYLMWRATKDPGRYILMRLYGEELCERYINEFLFNGVNTLGEKEFLDYFPEYRGANGSIVKQRSVVGKAYEVRPWNKDGIFSPSLI</sequence>
<comment type="similarity">
    <text evidence="1">Belongs to the HY2 family.</text>
</comment>
<evidence type="ECO:0000256" key="2">
    <source>
        <dbReference type="ARBA" id="ARBA00023002"/>
    </source>
</evidence>
<reference evidence="3" key="1">
    <citation type="submission" date="2020-06" db="EMBL/GenBank/DDBJ databases">
        <title>WGS assembly of Ceratodon purpureus strain R40.</title>
        <authorList>
            <person name="Carey S.B."/>
            <person name="Jenkins J."/>
            <person name="Shu S."/>
            <person name="Lovell J.T."/>
            <person name="Sreedasyam A."/>
            <person name="Maumus F."/>
            <person name="Tiley G.P."/>
            <person name="Fernandez-Pozo N."/>
            <person name="Barry K."/>
            <person name="Chen C."/>
            <person name="Wang M."/>
            <person name="Lipzen A."/>
            <person name="Daum C."/>
            <person name="Saski C.A."/>
            <person name="Payton A.C."/>
            <person name="Mcbreen J.C."/>
            <person name="Conrad R.E."/>
            <person name="Kollar L.M."/>
            <person name="Olsson S."/>
            <person name="Huttunen S."/>
            <person name="Landis J.B."/>
            <person name="Wickett N.J."/>
            <person name="Johnson M.G."/>
            <person name="Rensing S.A."/>
            <person name="Grimwood J."/>
            <person name="Schmutz J."/>
            <person name="Mcdaniel S.F."/>
        </authorList>
    </citation>
    <scope>NUCLEOTIDE SEQUENCE</scope>
    <source>
        <strain evidence="3">R40</strain>
    </source>
</reference>
<gene>
    <name evidence="3" type="ORF">KC19_4G035000</name>
</gene>
<keyword evidence="2" id="KW-0560">Oxidoreductase</keyword>
<dbReference type="OrthoDB" id="496703at2759"/>